<protein>
    <recommendedName>
        <fullName evidence="2">Ubiquitin carboxyl-terminal hydrolase MINDY</fullName>
        <ecNumber evidence="2">3.4.19.12</ecNumber>
    </recommendedName>
</protein>
<dbReference type="PANTHER" id="PTHR12473:SF8">
    <property type="entry name" value="UBIQUITIN CARBOXYL-TERMINAL HYDROLASE MINDY-4-RELATED"/>
    <property type="match status" value="1"/>
</dbReference>
<evidence type="ECO:0000259" key="3">
    <source>
        <dbReference type="SMART" id="SM01174"/>
    </source>
</evidence>
<dbReference type="KEGG" id="aplc:110977840"/>
<evidence type="ECO:0000256" key="2">
    <source>
        <dbReference type="RuleBase" id="RU367088"/>
    </source>
</evidence>
<feature type="domain" description="Deubiquitinating enzyme MINDY-3/4 conserved" evidence="3">
    <location>
        <begin position="92"/>
        <end position="450"/>
    </location>
</feature>
<dbReference type="CTD" id="646951"/>
<keyword evidence="2" id="KW-0788">Thiol protease</keyword>
<dbReference type="Pfam" id="PF13898">
    <property type="entry name" value="MINDY-3_4_CD"/>
    <property type="match status" value="1"/>
</dbReference>
<dbReference type="AlphaFoldDB" id="A0A8B7Y499"/>
<keyword evidence="4" id="KW-1185">Reference proteome</keyword>
<organism evidence="4 5">
    <name type="scientific">Acanthaster planci</name>
    <name type="common">Crown-of-thorns starfish</name>
    <dbReference type="NCBI Taxonomy" id="133434"/>
    <lineage>
        <taxon>Eukaryota</taxon>
        <taxon>Metazoa</taxon>
        <taxon>Echinodermata</taxon>
        <taxon>Eleutherozoa</taxon>
        <taxon>Asterozoa</taxon>
        <taxon>Asteroidea</taxon>
        <taxon>Valvatacea</taxon>
        <taxon>Valvatida</taxon>
        <taxon>Acanthasteridae</taxon>
        <taxon>Acanthaster</taxon>
    </lineage>
</organism>
<accession>A0A8B7Y499</accession>
<dbReference type="GeneID" id="110977840"/>
<comment type="catalytic activity">
    <reaction evidence="2">
        <text>Thiol-dependent hydrolysis of ester, thioester, amide, peptide and isopeptide bonds formed by the C-terminal Gly of ubiquitin (a 76-residue protein attached to proteins as an intracellular targeting signal).</text>
        <dbReference type="EC" id="3.4.19.12"/>
    </reaction>
</comment>
<dbReference type="GO" id="GO:0006508">
    <property type="term" value="P:proteolysis"/>
    <property type="evidence" value="ECO:0007669"/>
    <property type="project" value="UniProtKB-KW"/>
</dbReference>
<dbReference type="OrthoDB" id="10263628at2759"/>
<dbReference type="PANTHER" id="PTHR12473">
    <property type="entry name" value="UBIQUITIN CARBOXYL-TERMINAL HYDROLASE MINDY-4-RELATED"/>
    <property type="match status" value="1"/>
</dbReference>
<evidence type="ECO:0000313" key="5">
    <source>
        <dbReference type="RefSeq" id="XP_022088009.1"/>
    </source>
</evidence>
<keyword evidence="2" id="KW-0645">Protease</keyword>
<evidence type="ECO:0000256" key="1">
    <source>
        <dbReference type="ARBA" id="ARBA00011074"/>
    </source>
</evidence>
<sequence length="455" mass="52461">MISISHSVTCTMVQCFLIQRRPMMDVFHFVGKSEQVLYNHRCQTTDCMGPLRTRAFTTSVLETKTDMAEVLASSAPKLSGQPLDYQTAVELKQVLFGSRMFSFDEEWKSSCFQWQSLKGPFPYGLFCPRDKARGVIMAIQVHIVRHLLFEKEEGVHYLHDETDSLDVSSAYRLQPSDEERRQAFLMALVDILWTAGDDKRATVVLQDRKKPGLLHSEEKKLQFFAQSLHVSEFTEKEALRIFLRNHLELLMYHEGGGVLMILFSLILSRTLPKLREDLQGELLFTDRNQCSVALIMMVLTGHATSHLFNGKKVYDKDGEALPKPLIGMLRRAECGFLVVDRSKVKEEEKVEVGSMLKTPRVPVWLTFLNGRYSMLFCTNIRLTSDWRAEHRFLLHYYNGQPDQTEEAVLTIDTKTSAPQQGSENFEERQPPLLEECIHSRWPDAYIDWNRALPFI</sequence>
<dbReference type="InterPro" id="IPR025257">
    <property type="entry name" value="MINDY-3/4_CD"/>
</dbReference>
<dbReference type="GO" id="GO:0004843">
    <property type="term" value="F:cysteine-type deubiquitinase activity"/>
    <property type="evidence" value="ECO:0007669"/>
    <property type="project" value="UniProtKB-UniRule"/>
</dbReference>
<gene>
    <name evidence="5" type="primary">LOC110977840</name>
</gene>
<dbReference type="InterPro" id="IPR039785">
    <property type="entry name" value="MINY3/4"/>
</dbReference>
<reference evidence="5" key="1">
    <citation type="submission" date="2025-08" db="UniProtKB">
        <authorList>
            <consortium name="RefSeq"/>
        </authorList>
    </citation>
    <scope>IDENTIFICATION</scope>
</reference>
<proteinExistence type="inferred from homology"/>
<dbReference type="GO" id="GO:0071108">
    <property type="term" value="P:protein K48-linked deubiquitination"/>
    <property type="evidence" value="ECO:0007669"/>
    <property type="project" value="InterPro"/>
</dbReference>
<dbReference type="RefSeq" id="XP_022088009.1">
    <property type="nucleotide sequence ID" value="XM_022232317.1"/>
</dbReference>
<dbReference type="SMART" id="SM01174">
    <property type="entry name" value="DUF4205"/>
    <property type="match status" value="1"/>
</dbReference>
<dbReference type="GO" id="GO:1990380">
    <property type="term" value="F:K48-linked deubiquitinase activity"/>
    <property type="evidence" value="ECO:0007669"/>
    <property type="project" value="UniProtKB-UniRule"/>
</dbReference>
<comment type="similarity">
    <text evidence="1 2">Belongs to the MINDY deubiquitinase family. FAM188 subfamily.</text>
</comment>
<keyword evidence="2" id="KW-0378">Hydrolase</keyword>
<name>A0A8B7Y499_ACAPL</name>
<comment type="function">
    <text evidence="2">Hydrolase that can remove 'Lys-48'-linked conjugated ubiquitin from proteins.</text>
</comment>
<keyword evidence="2" id="KW-0833">Ubl conjugation pathway</keyword>
<dbReference type="Proteomes" id="UP000694845">
    <property type="component" value="Unplaced"/>
</dbReference>
<dbReference type="EC" id="3.4.19.12" evidence="2"/>
<evidence type="ECO:0000313" key="4">
    <source>
        <dbReference type="Proteomes" id="UP000694845"/>
    </source>
</evidence>